<evidence type="ECO:0000256" key="1">
    <source>
        <dbReference type="ARBA" id="ARBA00004648"/>
    </source>
</evidence>
<dbReference type="SUPFAM" id="SSF48208">
    <property type="entry name" value="Six-hairpin glycosidases"/>
    <property type="match status" value="1"/>
</dbReference>
<evidence type="ECO:0000256" key="7">
    <source>
        <dbReference type="ARBA" id="ARBA00022989"/>
    </source>
</evidence>
<dbReference type="Gene3D" id="2.70.98.110">
    <property type="entry name" value="Glycosyl hydrolase family 63, N-terminal domain"/>
    <property type="match status" value="1"/>
</dbReference>
<evidence type="ECO:0000259" key="14">
    <source>
        <dbReference type="Pfam" id="PF03200"/>
    </source>
</evidence>
<evidence type="ECO:0000256" key="4">
    <source>
        <dbReference type="ARBA" id="ARBA00022801"/>
    </source>
</evidence>
<keyword evidence="4 12" id="KW-0378">Hydrolase</keyword>
<feature type="compositionally biased region" description="Low complexity" evidence="13">
    <location>
        <begin position="17"/>
        <end position="28"/>
    </location>
</feature>
<feature type="domain" description="Glycosyl hydrolase family 63 C-terminal" evidence="14">
    <location>
        <begin position="320"/>
        <end position="804"/>
    </location>
</feature>
<evidence type="ECO:0000256" key="5">
    <source>
        <dbReference type="ARBA" id="ARBA00022824"/>
    </source>
</evidence>
<accession>A0ABN8B420</accession>
<evidence type="ECO:0000256" key="9">
    <source>
        <dbReference type="ARBA" id="ARBA00023180"/>
    </source>
</evidence>
<comment type="subcellular location">
    <subcellularLocation>
        <location evidence="1 12">Endoplasmic reticulum membrane</location>
        <topology evidence="1 12">Single-pass type II membrane protein</topology>
    </subcellularLocation>
</comment>
<dbReference type="EC" id="3.2.1.106" evidence="11 12"/>
<evidence type="ECO:0000256" key="13">
    <source>
        <dbReference type="SAM" id="MobiDB-lite"/>
    </source>
</evidence>
<evidence type="ECO:0000313" key="17">
    <source>
        <dbReference type="Proteomes" id="UP001153292"/>
    </source>
</evidence>
<sequence>MVRHRKVGHVQLKHGNNNDTSSSSNSSESSFASRTFKVLSIWKTLVGFVCFLIAVYVGTLGYLETRVNTPFDNEKVVQESGLDVPERYWGSYRPGVYFGMKSREPRSPVFGLMWYDLSAASHKGIRHWCDQNDNLPSYGWLRHDGVSFGEQSITDPPHTIVTSFVKTPGGAHGGHWTARINVTAQNNANTNFMLIWYGALDESLGPEASRLWVEGGALLGHTPQMDHFRVTLVPQKGKIIHSAYSEAHAPGLHVLKEKFYSLLKVQKHSGYGRMAVVGPDEELDEKDKAVNFVPIQLLVETPFVLDVVYTTEDLPTPPLQGHEYHKALEEKKREFDKKFEDTFRLAEKGYPEQDVAIAKAALSNMIGGVGYFYGAGRVQSQYTREPVPYWRAPLYTAVPSRSFFPRGFLWDEGFHGLLIGRWSVDIQMDIVSHWLDLINVEGWIPREQILGTEALARVPKEFVVQSNSAANPPMLLIQLAGMVRRNPGLFGPDMKHRKTLERMYNRLKAWYNWFQSTQKGEEPTAYRWRGREDDGLQLNPKSLTSGLDDYPRASHPTDIERHVDLRCWMYAAADSLSLIARTIGRDPDKFDATREELGDEDLLNELHWSTHTRTYADYGLHTDGVRLTKVHPKNPNESPRTVRTVTAAPQPRLVTSAFGYVSLFPMLLKVLRPESENLGKILEDLDKPGLLWSPYGLRSLSKSSPLYMKRNTEHDPPYWRGQIWANINYLALSALKHYAALTGPNQERATQLHRRLRDNFVRNVLSEYKRTGYLWEQYSGEDGKGSGCRPFSGWTGLVTLIMAEDY</sequence>
<keyword evidence="7 12" id="KW-1133">Transmembrane helix</keyword>
<reference evidence="16" key="1">
    <citation type="submission" date="2021-12" db="EMBL/GenBank/DDBJ databases">
        <authorList>
            <person name="King R."/>
        </authorList>
    </citation>
    <scope>NUCLEOTIDE SEQUENCE</scope>
</reference>
<evidence type="ECO:0000256" key="11">
    <source>
        <dbReference type="ARBA" id="ARBA00038888"/>
    </source>
</evidence>
<evidence type="ECO:0000256" key="10">
    <source>
        <dbReference type="ARBA" id="ARBA00023295"/>
    </source>
</evidence>
<dbReference type="InterPro" id="IPR031631">
    <property type="entry name" value="Glyco_hydro_63N"/>
</dbReference>
<dbReference type="InterPro" id="IPR031335">
    <property type="entry name" value="Glyco_hydro_63_C"/>
</dbReference>
<evidence type="ECO:0000256" key="8">
    <source>
        <dbReference type="ARBA" id="ARBA00023136"/>
    </source>
</evidence>
<evidence type="ECO:0000259" key="15">
    <source>
        <dbReference type="Pfam" id="PF16923"/>
    </source>
</evidence>
<comment type="function">
    <text evidence="12">Cleaves the distal alpha 1,2-linked glucose residue from the Glc(3)Man(9)GlcNAc(2) oligosaccharide precursor.</text>
</comment>
<feature type="domain" description="Glycosyl hydrolase family 63 N-terminal" evidence="15">
    <location>
        <begin position="88"/>
        <end position="268"/>
    </location>
</feature>
<comment type="similarity">
    <text evidence="2 12">Belongs to the glycosyl hydrolase 63 family.</text>
</comment>
<comment type="catalytic activity">
    <reaction evidence="12">
        <text>N(4)-(alpha-D-Glc-(1-&gt;2)-alpha-D-Glc-(1-&gt;3)-alpha-D-Glc-(1-&gt;3)-alpha-D-Man-(1-&gt;2)-alpha-D-Man-(1-&gt;2)-alpha-D-Man-(1-&gt;3)-[alpha-D-Man-(1-&gt;2)-alpha-D-Man-(1-&gt;3)-[alpha-D-Man-(1-&gt;2)-alpha-D-Man-(1-&gt;6)]-alpha-D-Man-(1-&gt;6)]-beta-D-Man-(1-&gt;4)-beta-D-GlcNAc-(1-&gt;4)-beta-D-GlcNAc)-L-asparaginyl-[protein] + H2O = N(4)-(alpha-D-Glc-(1-&gt;3)-alpha-D-Glc-(1-&gt;3)-alpha-D-Man-(1-&gt;2)-alpha-D-Man-(1-&gt;2)-alpha-D-Man-(1-&gt;3)-[alpha-D-Man-(1-&gt;2)-alpha-D-Man-(1-&gt;3)-[alpha-D-Man-(1-&gt;2)-alpha-D-Man-(1-&gt;6)]-alpha-D-Man-(1-&gt;6)]-beta-D-Man-(1-&gt;4)-beta-D-GlcNAc-(1-&gt;4)-beta-D-GlcNAc)-L-asparaginyl-[protein] + beta-D-glucose</text>
        <dbReference type="Rhea" id="RHEA:55988"/>
        <dbReference type="Rhea" id="RHEA-COMP:12806"/>
        <dbReference type="Rhea" id="RHEA-COMP:14355"/>
        <dbReference type="ChEBI" id="CHEBI:15377"/>
        <dbReference type="ChEBI" id="CHEBI:15903"/>
        <dbReference type="ChEBI" id="CHEBI:59082"/>
        <dbReference type="ChEBI" id="CHEBI:132537"/>
        <dbReference type="EC" id="3.2.1.106"/>
    </reaction>
</comment>
<name>A0ABN8B420_CHISP</name>
<keyword evidence="10 12" id="KW-0326">Glycosidase</keyword>
<evidence type="ECO:0000256" key="12">
    <source>
        <dbReference type="RuleBase" id="RU368089"/>
    </source>
</evidence>
<dbReference type="EMBL" id="OU963919">
    <property type="protein sequence ID" value="CAH0403945.1"/>
    <property type="molecule type" value="Genomic_DNA"/>
</dbReference>
<feature type="region of interest" description="Disordered" evidence="13">
    <location>
        <begin position="1"/>
        <end position="28"/>
    </location>
</feature>
<evidence type="ECO:0000256" key="6">
    <source>
        <dbReference type="ARBA" id="ARBA00022968"/>
    </source>
</evidence>
<keyword evidence="6" id="KW-0735">Signal-anchor</keyword>
<keyword evidence="3 12" id="KW-0812">Transmembrane</keyword>
<evidence type="ECO:0000256" key="2">
    <source>
        <dbReference type="ARBA" id="ARBA00010833"/>
    </source>
</evidence>
<dbReference type="Gene3D" id="1.50.10.10">
    <property type="match status" value="1"/>
</dbReference>
<dbReference type="Proteomes" id="UP001153292">
    <property type="component" value="Chromosome 26"/>
</dbReference>
<gene>
    <name evidence="16" type="ORF">CHILSU_LOCUS7240</name>
</gene>
<keyword evidence="9" id="KW-0325">Glycoprotein</keyword>
<dbReference type="InterPro" id="IPR004888">
    <property type="entry name" value="Glycoside_hydrolase_63"/>
</dbReference>
<keyword evidence="8 12" id="KW-0472">Membrane</keyword>
<feature type="compositionally biased region" description="Basic residues" evidence="13">
    <location>
        <begin position="1"/>
        <end position="12"/>
    </location>
</feature>
<organism evidence="16 17">
    <name type="scientific">Chilo suppressalis</name>
    <name type="common">Asiatic rice borer moth</name>
    <dbReference type="NCBI Taxonomy" id="168631"/>
    <lineage>
        <taxon>Eukaryota</taxon>
        <taxon>Metazoa</taxon>
        <taxon>Ecdysozoa</taxon>
        <taxon>Arthropoda</taxon>
        <taxon>Hexapoda</taxon>
        <taxon>Insecta</taxon>
        <taxon>Pterygota</taxon>
        <taxon>Neoptera</taxon>
        <taxon>Endopterygota</taxon>
        <taxon>Lepidoptera</taxon>
        <taxon>Glossata</taxon>
        <taxon>Ditrysia</taxon>
        <taxon>Pyraloidea</taxon>
        <taxon>Crambidae</taxon>
        <taxon>Crambinae</taxon>
        <taxon>Chilo</taxon>
    </lineage>
</organism>
<dbReference type="Pfam" id="PF16923">
    <property type="entry name" value="Glyco_hydro_63N"/>
    <property type="match status" value="1"/>
</dbReference>
<keyword evidence="17" id="KW-1185">Reference proteome</keyword>
<dbReference type="PANTHER" id="PTHR10412">
    <property type="entry name" value="MANNOSYL-OLIGOSACCHARIDE GLUCOSIDASE"/>
    <property type="match status" value="1"/>
</dbReference>
<feature type="transmembrane region" description="Helical" evidence="12">
    <location>
        <begin position="44"/>
        <end position="63"/>
    </location>
</feature>
<protein>
    <recommendedName>
        <fullName evidence="11 12">Mannosyl-oligosaccharide glucosidase</fullName>
        <ecNumber evidence="11 12">3.2.1.106</ecNumber>
    </recommendedName>
</protein>
<dbReference type="InterPro" id="IPR012341">
    <property type="entry name" value="6hp_glycosidase-like_sf"/>
</dbReference>
<dbReference type="InterPro" id="IPR038518">
    <property type="entry name" value="Glyco_hydro_63N_sf"/>
</dbReference>
<keyword evidence="5 12" id="KW-0256">Endoplasmic reticulum</keyword>
<evidence type="ECO:0000313" key="16">
    <source>
        <dbReference type="EMBL" id="CAH0403945.1"/>
    </source>
</evidence>
<dbReference type="Pfam" id="PF03200">
    <property type="entry name" value="Glyco_hydro_63"/>
    <property type="match status" value="1"/>
</dbReference>
<evidence type="ECO:0000256" key="3">
    <source>
        <dbReference type="ARBA" id="ARBA00022692"/>
    </source>
</evidence>
<proteinExistence type="inferred from homology"/>
<dbReference type="InterPro" id="IPR008928">
    <property type="entry name" value="6-hairpin_glycosidase_sf"/>
</dbReference>
<dbReference type="PANTHER" id="PTHR10412:SF11">
    <property type="entry name" value="MANNOSYL-OLIGOSACCHARIDE GLUCOSIDASE"/>
    <property type="match status" value="1"/>
</dbReference>